<evidence type="ECO:0000256" key="1">
    <source>
        <dbReference type="SAM" id="Coils"/>
    </source>
</evidence>
<dbReference type="HOGENOM" id="CLU_007061_0_0_1"/>
<dbReference type="OrthoDB" id="3207600at2759"/>
<reference evidence="3 4" key="1">
    <citation type="submission" date="2014-06" db="EMBL/GenBank/DDBJ databases">
        <title>Evolutionary Origins and Diversification of the Mycorrhizal Mutualists.</title>
        <authorList>
            <consortium name="DOE Joint Genome Institute"/>
            <consortium name="Mycorrhizal Genomics Consortium"/>
            <person name="Kohler A."/>
            <person name="Kuo A."/>
            <person name="Nagy L.G."/>
            <person name="Floudas D."/>
            <person name="Copeland A."/>
            <person name="Barry K.W."/>
            <person name="Cichocki N."/>
            <person name="Veneault-Fourrey C."/>
            <person name="LaButti K."/>
            <person name="Lindquist E.A."/>
            <person name="Lipzen A."/>
            <person name="Lundell T."/>
            <person name="Morin E."/>
            <person name="Murat C."/>
            <person name="Riley R."/>
            <person name="Ohm R."/>
            <person name="Sun H."/>
            <person name="Tunlid A."/>
            <person name="Henrissat B."/>
            <person name="Grigoriev I.V."/>
            <person name="Hibbett D.S."/>
            <person name="Martin F."/>
        </authorList>
    </citation>
    <scope>NUCLEOTIDE SEQUENCE [LARGE SCALE GENOMIC DNA]</scope>
    <source>
        <strain evidence="3 4">SS14</strain>
    </source>
</reference>
<dbReference type="InterPro" id="IPR046496">
    <property type="entry name" value="DUF6589"/>
</dbReference>
<dbReference type="AlphaFoldDB" id="A0A0C9VD95"/>
<feature type="domain" description="DUF6589" evidence="2">
    <location>
        <begin position="139"/>
        <end position="348"/>
    </location>
</feature>
<keyword evidence="4" id="KW-1185">Reference proteome</keyword>
<proteinExistence type="predicted"/>
<accession>A0A0C9VD95</accession>
<sequence length="466" mass="53820">IISMMLYSRNRSANVFQLMYGLFLAGAGTSKRVIDTLCHMGLSVSYKTTQRALEGLTLRAKTQAQAFVKDSDRLSAVVYDNINITLRKANQRLDNMVQQLNATTCAVFSLPSKFTREKYGHFLSSAAQKRSPSEIKENLTMDTLIPDEGLQARIDVAFTHNIRMILLNYAPRIRKNNKCSRKLRKDAAHKKPTVRSLGHEKTLFYPLPAIDEEEASVRGTINVVKHIFLKLLEFTLDLVDVECRLMVGDWLTIRNLRLMKVELEDERSNFLTMQWVKEASMPFHFQINGIHMLFRTHFGHAGDNDPASLDAHRRILRRSTIDTKKPEFNRGRELVEHSLIARILDCARFIYTTFARTEAAHQAIRANDHVLGHSILFIRDALYHWELAEAIRDGDVAGLSNYANELLEMKQQYCYEFNVEFREIMESTWLVNRWGVKGRSIPTDLYLEHNNGFIKVFIKLLTYLLY</sequence>
<name>A0A0C9VD95_SPHS4</name>
<dbReference type="Proteomes" id="UP000054279">
    <property type="component" value="Unassembled WGS sequence"/>
</dbReference>
<protein>
    <recommendedName>
        <fullName evidence="2">DUF6589 domain-containing protein</fullName>
    </recommendedName>
</protein>
<keyword evidence="1" id="KW-0175">Coiled coil</keyword>
<gene>
    <name evidence="3" type="ORF">M422DRAFT_180855</name>
</gene>
<feature type="domain" description="DUF6589" evidence="2">
    <location>
        <begin position="349"/>
        <end position="459"/>
    </location>
</feature>
<organism evidence="3 4">
    <name type="scientific">Sphaerobolus stellatus (strain SS14)</name>
    <dbReference type="NCBI Taxonomy" id="990650"/>
    <lineage>
        <taxon>Eukaryota</taxon>
        <taxon>Fungi</taxon>
        <taxon>Dikarya</taxon>
        <taxon>Basidiomycota</taxon>
        <taxon>Agaricomycotina</taxon>
        <taxon>Agaricomycetes</taxon>
        <taxon>Phallomycetidae</taxon>
        <taxon>Geastrales</taxon>
        <taxon>Sphaerobolaceae</taxon>
        <taxon>Sphaerobolus</taxon>
    </lineage>
</organism>
<evidence type="ECO:0000259" key="2">
    <source>
        <dbReference type="Pfam" id="PF20231"/>
    </source>
</evidence>
<dbReference type="Pfam" id="PF20231">
    <property type="entry name" value="DUF6589"/>
    <property type="match status" value="2"/>
</dbReference>
<dbReference type="EMBL" id="KN837189">
    <property type="protein sequence ID" value="KIJ35361.1"/>
    <property type="molecule type" value="Genomic_DNA"/>
</dbReference>
<evidence type="ECO:0000313" key="4">
    <source>
        <dbReference type="Proteomes" id="UP000054279"/>
    </source>
</evidence>
<feature type="non-terminal residue" evidence="3">
    <location>
        <position position="1"/>
    </location>
</feature>
<feature type="coiled-coil region" evidence="1">
    <location>
        <begin position="79"/>
        <end position="106"/>
    </location>
</feature>
<evidence type="ECO:0000313" key="3">
    <source>
        <dbReference type="EMBL" id="KIJ35361.1"/>
    </source>
</evidence>